<dbReference type="PANTHER" id="PTHR30565">
    <property type="entry name" value="PROTEIN YCIF"/>
    <property type="match status" value="1"/>
</dbReference>
<dbReference type="RefSeq" id="WP_183524043.1">
    <property type="nucleotide sequence ID" value="NZ_JACIJM010000001.1"/>
</dbReference>
<dbReference type="EMBL" id="JACIJM010000001">
    <property type="protein sequence ID" value="MBB5720542.1"/>
    <property type="molecule type" value="Genomic_DNA"/>
</dbReference>
<dbReference type="InterPro" id="IPR009078">
    <property type="entry name" value="Ferritin-like_SF"/>
</dbReference>
<dbReference type="SUPFAM" id="SSF47240">
    <property type="entry name" value="Ferritin-like"/>
    <property type="match status" value="1"/>
</dbReference>
<dbReference type="InterPro" id="IPR012347">
    <property type="entry name" value="Ferritin-like"/>
</dbReference>
<accession>A0A7W9BHV1</accession>
<name>A0A7W9BHV1_9RHOB</name>
<comment type="caution">
    <text evidence="1">The sequence shown here is derived from an EMBL/GenBank/DDBJ whole genome shotgun (WGS) entry which is preliminary data.</text>
</comment>
<dbReference type="InterPro" id="IPR010287">
    <property type="entry name" value="DUF892_YciF-like"/>
</dbReference>
<organism evidence="1 2">
    <name type="scientific">Yoonia ponticola</name>
    <dbReference type="NCBI Taxonomy" id="1524255"/>
    <lineage>
        <taxon>Bacteria</taxon>
        <taxon>Pseudomonadati</taxon>
        <taxon>Pseudomonadota</taxon>
        <taxon>Alphaproteobacteria</taxon>
        <taxon>Rhodobacterales</taxon>
        <taxon>Paracoccaceae</taxon>
        <taxon>Yoonia</taxon>
    </lineage>
</organism>
<dbReference type="CDD" id="cd07909">
    <property type="entry name" value="YciF"/>
    <property type="match status" value="1"/>
</dbReference>
<protein>
    <submittedName>
        <fullName evidence="1">Ferritin-like metal-binding protein YciE</fullName>
    </submittedName>
</protein>
<dbReference type="Proteomes" id="UP000535415">
    <property type="component" value="Unassembled WGS sequence"/>
</dbReference>
<evidence type="ECO:0000313" key="1">
    <source>
        <dbReference type="EMBL" id="MBB5720542.1"/>
    </source>
</evidence>
<dbReference type="AlphaFoldDB" id="A0A7W9BHV1"/>
<keyword evidence="2" id="KW-1185">Reference proteome</keyword>
<gene>
    <name evidence="1" type="ORF">FHS72_000146</name>
</gene>
<sequence length="154" mass="16972">MKTMADAFHHTLKDIYYAENALTKAMPKMIDAVDDDDIKSAFEDHLKETKEHVKLLKKVFATIDQPAEGEKCDAIEGLIKETEGIIKEASGKALGMCLIGAAQAVEHYEIARYGTLRQWAKQLKNEEAHDLLSQILDMEKAANAKLTGIAVSGA</sequence>
<dbReference type="Pfam" id="PF05974">
    <property type="entry name" value="DUF892"/>
    <property type="match status" value="1"/>
</dbReference>
<proteinExistence type="predicted"/>
<reference evidence="1 2" key="1">
    <citation type="submission" date="2020-08" db="EMBL/GenBank/DDBJ databases">
        <title>Genomic Encyclopedia of Type Strains, Phase IV (KMG-IV): sequencing the most valuable type-strain genomes for metagenomic binning, comparative biology and taxonomic classification.</title>
        <authorList>
            <person name="Goeker M."/>
        </authorList>
    </citation>
    <scope>NUCLEOTIDE SEQUENCE [LARGE SCALE GENOMIC DNA]</scope>
    <source>
        <strain evidence="1 2">DSM 101064</strain>
    </source>
</reference>
<dbReference type="PANTHER" id="PTHR30565:SF9">
    <property type="entry name" value="PROTEIN YCIF"/>
    <property type="match status" value="1"/>
</dbReference>
<dbReference type="Gene3D" id="1.20.1260.10">
    <property type="match status" value="1"/>
</dbReference>
<evidence type="ECO:0000313" key="2">
    <source>
        <dbReference type="Proteomes" id="UP000535415"/>
    </source>
</evidence>
<dbReference type="InterPro" id="IPR047114">
    <property type="entry name" value="YciF"/>
</dbReference>